<evidence type="ECO:0000313" key="1">
    <source>
        <dbReference type="EMBL" id="GFR95265.1"/>
    </source>
</evidence>
<name>A0AAV4HEL1_9GAST</name>
<dbReference type="EMBL" id="BMAT01001912">
    <property type="protein sequence ID" value="GFR95265.1"/>
    <property type="molecule type" value="Genomic_DNA"/>
</dbReference>
<organism evidence="1 2">
    <name type="scientific">Elysia marginata</name>
    <dbReference type="NCBI Taxonomy" id="1093978"/>
    <lineage>
        <taxon>Eukaryota</taxon>
        <taxon>Metazoa</taxon>
        <taxon>Spiralia</taxon>
        <taxon>Lophotrochozoa</taxon>
        <taxon>Mollusca</taxon>
        <taxon>Gastropoda</taxon>
        <taxon>Heterobranchia</taxon>
        <taxon>Euthyneura</taxon>
        <taxon>Panpulmonata</taxon>
        <taxon>Sacoglossa</taxon>
        <taxon>Placobranchoidea</taxon>
        <taxon>Plakobranchidae</taxon>
        <taxon>Elysia</taxon>
    </lineage>
</organism>
<protein>
    <submittedName>
        <fullName evidence="1">Uncharacterized protein</fullName>
    </submittedName>
</protein>
<comment type="caution">
    <text evidence="1">The sequence shown here is derived from an EMBL/GenBank/DDBJ whole genome shotgun (WGS) entry which is preliminary data.</text>
</comment>
<gene>
    <name evidence="1" type="ORF">ElyMa_000939400</name>
</gene>
<sequence length="71" mass="7831">MTTLDYWVFYGCGHLVYCVRTEEDSGPSLGRVASWSNEASGVSRTATASCYKCFNVRAVTLMNKLALPEES</sequence>
<proteinExistence type="predicted"/>
<reference evidence="1 2" key="1">
    <citation type="journal article" date="2021" name="Elife">
        <title>Chloroplast acquisition without the gene transfer in kleptoplastic sea slugs, Plakobranchus ocellatus.</title>
        <authorList>
            <person name="Maeda T."/>
            <person name="Takahashi S."/>
            <person name="Yoshida T."/>
            <person name="Shimamura S."/>
            <person name="Takaki Y."/>
            <person name="Nagai Y."/>
            <person name="Toyoda A."/>
            <person name="Suzuki Y."/>
            <person name="Arimoto A."/>
            <person name="Ishii H."/>
            <person name="Satoh N."/>
            <person name="Nishiyama T."/>
            <person name="Hasebe M."/>
            <person name="Maruyama T."/>
            <person name="Minagawa J."/>
            <person name="Obokata J."/>
            <person name="Shigenobu S."/>
        </authorList>
    </citation>
    <scope>NUCLEOTIDE SEQUENCE [LARGE SCALE GENOMIC DNA]</scope>
</reference>
<evidence type="ECO:0000313" key="2">
    <source>
        <dbReference type="Proteomes" id="UP000762676"/>
    </source>
</evidence>
<accession>A0AAV4HEL1</accession>
<dbReference type="AlphaFoldDB" id="A0AAV4HEL1"/>
<dbReference type="Proteomes" id="UP000762676">
    <property type="component" value="Unassembled WGS sequence"/>
</dbReference>
<keyword evidence="2" id="KW-1185">Reference proteome</keyword>